<protein>
    <submittedName>
        <fullName evidence="1">Uncharacterized protein</fullName>
    </submittedName>
</protein>
<name>A0A1D9Q0H3_SCLS1</name>
<dbReference type="VEuPathDB" id="FungiDB:sscle_04g032150"/>
<gene>
    <name evidence="1" type="ORF">sscle_04g032150</name>
</gene>
<organism evidence="1 2">
    <name type="scientific">Sclerotinia sclerotiorum (strain ATCC 18683 / 1980 / Ss-1)</name>
    <name type="common">White mold</name>
    <name type="synonym">Whetzelinia sclerotiorum</name>
    <dbReference type="NCBI Taxonomy" id="665079"/>
    <lineage>
        <taxon>Eukaryota</taxon>
        <taxon>Fungi</taxon>
        <taxon>Dikarya</taxon>
        <taxon>Ascomycota</taxon>
        <taxon>Pezizomycotina</taxon>
        <taxon>Leotiomycetes</taxon>
        <taxon>Helotiales</taxon>
        <taxon>Sclerotiniaceae</taxon>
        <taxon>Sclerotinia</taxon>
    </lineage>
</organism>
<dbReference type="RefSeq" id="XP_001595916.1">
    <property type="nucleotide sequence ID" value="XM_001595866.1"/>
</dbReference>
<accession>A0A1D9Q0H3</accession>
<proteinExistence type="predicted"/>
<dbReference type="KEGG" id="ssl:SS1G_02130"/>
<dbReference type="EMBL" id="CP017817">
    <property type="protein sequence ID" value="APA08445.1"/>
    <property type="molecule type" value="Genomic_DNA"/>
</dbReference>
<reference evidence="2" key="1">
    <citation type="journal article" date="2017" name="Genome Biol. Evol.">
        <title>The complete genome sequence of the phytopathogenic fungus Sclerotinia sclerotiorum reveals insights into the genome architecture of broad host range pathogens.</title>
        <authorList>
            <person name="Derbyshire M."/>
            <person name="Denton-Giles M."/>
            <person name="Hegedus D."/>
            <person name="Seifbarghy S."/>
            <person name="Rollins J."/>
            <person name="van Kan J."/>
            <person name="Seidl M.F."/>
            <person name="Faino L."/>
            <person name="Mbengue M."/>
            <person name="Navaud O."/>
            <person name="Raffaele S."/>
            <person name="Hammond-Kosack K."/>
            <person name="Heard S."/>
            <person name="Oliver R."/>
        </authorList>
    </citation>
    <scope>NUCLEOTIDE SEQUENCE [LARGE SCALE GENOMIC DNA]</scope>
    <source>
        <strain evidence="2">ATCC 18683 / 1980 / Ss-1</strain>
    </source>
</reference>
<evidence type="ECO:0000313" key="2">
    <source>
        <dbReference type="Proteomes" id="UP000177798"/>
    </source>
</evidence>
<dbReference type="AlphaFoldDB" id="A0A1D9Q0H3"/>
<evidence type="ECO:0000313" key="1">
    <source>
        <dbReference type="EMBL" id="APA08445.1"/>
    </source>
</evidence>
<dbReference type="Proteomes" id="UP000177798">
    <property type="component" value="Chromosome 4"/>
</dbReference>
<sequence>MQLRLMLEERLNKESGGTGGWGFTHIADRGGNTEAGKEVKGGAYTGFGAKDFAAGNAFDEKF</sequence>